<organism evidence="5 6">
    <name type="scientific">Flavobacterium cerinum</name>
    <dbReference type="NCBI Taxonomy" id="2502784"/>
    <lineage>
        <taxon>Bacteria</taxon>
        <taxon>Pseudomonadati</taxon>
        <taxon>Bacteroidota</taxon>
        <taxon>Flavobacteriia</taxon>
        <taxon>Flavobacteriales</taxon>
        <taxon>Flavobacteriaceae</taxon>
        <taxon>Flavobacterium</taxon>
    </lineage>
</organism>
<dbReference type="Proteomes" id="UP000287527">
    <property type="component" value="Unassembled WGS sequence"/>
</dbReference>
<keyword evidence="6" id="KW-1185">Reference proteome</keyword>
<dbReference type="AlphaFoldDB" id="A0A444GL68"/>
<dbReference type="PANTHER" id="PTHR34069">
    <property type="entry name" value="3-OXOACYL-[ACYL-CARRIER-PROTEIN] SYNTHASE 3"/>
    <property type="match status" value="1"/>
</dbReference>
<evidence type="ECO:0000313" key="5">
    <source>
        <dbReference type="EMBL" id="RWW91759.1"/>
    </source>
</evidence>
<reference evidence="5 6" key="1">
    <citation type="submission" date="2019-01" db="EMBL/GenBank/DDBJ databases">
        <title>Flavobacterium sp. nov.,isolated from freshwater.</title>
        <authorList>
            <person name="Zhang R."/>
            <person name="Du Z.-J."/>
        </authorList>
    </citation>
    <scope>NUCLEOTIDE SEQUENCE [LARGE SCALE GENOMIC DNA]</scope>
    <source>
        <strain evidence="5 6">1E403</strain>
    </source>
</reference>
<dbReference type="Pfam" id="PF08545">
    <property type="entry name" value="ACP_syn_III"/>
    <property type="match status" value="1"/>
</dbReference>
<dbReference type="GO" id="GO:0044550">
    <property type="term" value="P:secondary metabolite biosynthetic process"/>
    <property type="evidence" value="ECO:0007669"/>
    <property type="project" value="TreeGrafter"/>
</dbReference>
<dbReference type="OrthoDB" id="5171393at2"/>
<dbReference type="SUPFAM" id="SSF53901">
    <property type="entry name" value="Thiolase-like"/>
    <property type="match status" value="1"/>
</dbReference>
<gene>
    <name evidence="5" type="ORF">EPI11_17910</name>
</gene>
<dbReference type="GO" id="GO:0006633">
    <property type="term" value="P:fatty acid biosynthetic process"/>
    <property type="evidence" value="ECO:0007669"/>
    <property type="project" value="InterPro"/>
</dbReference>
<dbReference type="InterPro" id="IPR013747">
    <property type="entry name" value="ACP_syn_III_C"/>
</dbReference>
<comment type="caution">
    <text evidence="5">The sequence shown here is derived from an EMBL/GenBank/DDBJ whole genome shotgun (WGS) entry which is preliminary data.</text>
</comment>
<dbReference type="RefSeq" id="WP_128391367.1">
    <property type="nucleotide sequence ID" value="NZ_SBII01000017.1"/>
</dbReference>
<evidence type="ECO:0000259" key="3">
    <source>
        <dbReference type="Pfam" id="PF08541"/>
    </source>
</evidence>
<name>A0A444GL68_9FLAO</name>
<feature type="domain" description="Beta-ketoacyl-[acyl-carrier-protein] synthase III N-terminal" evidence="4">
    <location>
        <begin position="129"/>
        <end position="199"/>
    </location>
</feature>
<protein>
    <submittedName>
        <fullName evidence="5">Ketoacyl-ACP synthase III</fullName>
    </submittedName>
</protein>
<dbReference type="EMBL" id="SBII01000017">
    <property type="protein sequence ID" value="RWW91759.1"/>
    <property type="molecule type" value="Genomic_DNA"/>
</dbReference>
<dbReference type="InterPro" id="IPR013751">
    <property type="entry name" value="ACP_syn_III_N"/>
</dbReference>
<feature type="domain" description="Beta-ketoacyl-[acyl-carrier-protein] synthase III C-terminal" evidence="3">
    <location>
        <begin position="254"/>
        <end position="351"/>
    </location>
</feature>
<evidence type="ECO:0000259" key="4">
    <source>
        <dbReference type="Pfam" id="PF08545"/>
    </source>
</evidence>
<keyword evidence="2" id="KW-0012">Acyltransferase</keyword>
<evidence type="ECO:0000313" key="6">
    <source>
        <dbReference type="Proteomes" id="UP000287527"/>
    </source>
</evidence>
<sequence length="352" mass="39002">MNMRIIGSGSCIPEIKVPNQYFENHSFLDENGNSLKHSRESIIEKFAAITGIEERRYVPNHFVTSDLAFIAAQKAIDDAGVDPESIDYIILSHNFGDVRYGTVQSDTVPSLASRVKNKLKIKNPGCVAFDIIFGCPGWIQGMLLANAYIQSGMAKRCLIIGAECLSRVVDHSDRDSMIYADGAGATLVEASNHEKGLLSHESASFSYDETEYLYFGNSYNPEHTNDVRYIKMYGRKIYEFALRYVPNAMKSCIDKAGIPIEKIDKILIHQANEKMDEAILNRFYTLYGKTPPKDVMPMSISFLGNSSVATIPTLYDLIAKGALDGHNMNSGDIILFASVGAGMNINAFVYKV</sequence>
<dbReference type="Pfam" id="PF08541">
    <property type="entry name" value="ACP_syn_III_C"/>
    <property type="match status" value="1"/>
</dbReference>
<evidence type="ECO:0000256" key="1">
    <source>
        <dbReference type="ARBA" id="ARBA00022679"/>
    </source>
</evidence>
<proteinExistence type="predicted"/>
<dbReference type="GO" id="GO:0004315">
    <property type="term" value="F:3-oxoacyl-[acyl-carrier-protein] synthase activity"/>
    <property type="evidence" value="ECO:0007669"/>
    <property type="project" value="InterPro"/>
</dbReference>
<dbReference type="InterPro" id="IPR016039">
    <property type="entry name" value="Thiolase-like"/>
</dbReference>
<dbReference type="CDD" id="cd00830">
    <property type="entry name" value="KAS_III"/>
    <property type="match status" value="1"/>
</dbReference>
<evidence type="ECO:0000256" key="2">
    <source>
        <dbReference type="ARBA" id="ARBA00023315"/>
    </source>
</evidence>
<accession>A0A444GL68</accession>
<dbReference type="Gene3D" id="3.40.47.10">
    <property type="match status" value="2"/>
</dbReference>
<keyword evidence="1" id="KW-0808">Transferase</keyword>
<dbReference type="PANTHER" id="PTHR34069:SF2">
    <property type="entry name" value="BETA-KETOACYL-[ACYL-CARRIER-PROTEIN] SYNTHASE III"/>
    <property type="match status" value="1"/>
</dbReference>